<dbReference type="EC" id="3.4.21.105" evidence="10"/>
<dbReference type="SUPFAM" id="SSF48452">
    <property type="entry name" value="TPR-like"/>
    <property type="match status" value="1"/>
</dbReference>
<feature type="transmembrane region" description="Helical" evidence="8">
    <location>
        <begin position="370"/>
        <end position="389"/>
    </location>
</feature>
<feature type="transmembrane region" description="Helical" evidence="8">
    <location>
        <begin position="288"/>
        <end position="309"/>
    </location>
</feature>
<feature type="repeat" description="TPR" evidence="7">
    <location>
        <begin position="425"/>
        <end position="458"/>
    </location>
</feature>
<feature type="transmembrane region" description="Helical" evidence="8">
    <location>
        <begin position="340"/>
        <end position="358"/>
    </location>
</feature>
<proteinExistence type="inferred from homology"/>
<dbReference type="EMBL" id="JAUSTT010000004">
    <property type="protein sequence ID" value="MDQ0175189.1"/>
    <property type="molecule type" value="Genomic_DNA"/>
</dbReference>
<evidence type="ECO:0000256" key="1">
    <source>
        <dbReference type="ARBA" id="ARBA00004141"/>
    </source>
</evidence>
<evidence type="ECO:0000256" key="5">
    <source>
        <dbReference type="ARBA" id="ARBA00022989"/>
    </source>
</evidence>
<keyword evidence="11" id="KW-1185">Reference proteome</keyword>
<reference evidence="10 11" key="1">
    <citation type="submission" date="2023-07" db="EMBL/GenBank/DDBJ databases">
        <title>Genomic Encyclopedia of Type Strains, Phase IV (KMG-IV): sequencing the most valuable type-strain genomes for metagenomic binning, comparative biology and taxonomic classification.</title>
        <authorList>
            <person name="Goeker M."/>
        </authorList>
    </citation>
    <scope>NUCLEOTIDE SEQUENCE [LARGE SCALE GENOMIC DNA]</scope>
    <source>
        <strain evidence="10 11">DSM 23837</strain>
    </source>
</reference>
<dbReference type="InterPro" id="IPR022764">
    <property type="entry name" value="Peptidase_S54_rhomboid_dom"/>
</dbReference>
<accession>A0ABT9WQ28</accession>
<comment type="caution">
    <text evidence="10">The sequence shown here is derived from an EMBL/GenBank/DDBJ whole genome shotgun (WGS) entry which is preliminary data.</text>
</comment>
<feature type="transmembrane region" description="Helical" evidence="8">
    <location>
        <begin position="264"/>
        <end position="282"/>
    </location>
</feature>
<dbReference type="Proteomes" id="UP001223586">
    <property type="component" value="Unassembled WGS sequence"/>
</dbReference>
<dbReference type="SMART" id="SM00028">
    <property type="entry name" value="TPR"/>
    <property type="match status" value="2"/>
</dbReference>
<evidence type="ECO:0000313" key="10">
    <source>
        <dbReference type="EMBL" id="MDQ0175189.1"/>
    </source>
</evidence>
<keyword evidence="3 8" id="KW-0812">Transmembrane</keyword>
<dbReference type="Gene3D" id="1.20.1540.10">
    <property type="entry name" value="Rhomboid-like"/>
    <property type="match status" value="1"/>
</dbReference>
<gene>
    <name evidence="10" type="ORF">J2S08_001023</name>
</gene>
<comment type="subcellular location">
    <subcellularLocation>
        <location evidence="1">Membrane</location>
        <topology evidence="1">Multi-pass membrane protein</topology>
    </subcellularLocation>
</comment>
<feature type="repeat" description="TPR" evidence="7">
    <location>
        <begin position="459"/>
        <end position="492"/>
    </location>
</feature>
<keyword evidence="5 8" id="KW-1133">Transmembrane helix</keyword>
<evidence type="ECO:0000313" key="11">
    <source>
        <dbReference type="Proteomes" id="UP001223586"/>
    </source>
</evidence>
<evidence type="ECO:0000256" key="2">
    <source>
        <dbReference type="ARBA" id="ARBA00009045"/>
    </source>
</evidence>
<dbReference type="RefSeq" id="WP_307227269.1">
    <property type="nucleotide sequence ID" value="NZ_JAUSTT010000004.1"/>
</dbReference>
<dbReference type="SUPFAM" id="SSF144091">
    <property type="entry name" value="Rhomboid-like"/>
    <property type="match status" value="1"/>
</dbReference>
<dbReference type="PANTHER" id="PTHR43731">
    <property type="entry name" value="RHOMBOID PROTEASE"/>
    <property type="match status" value="1"/>
</dbReference>
<feature type="transmembrane region" description="Helical" evidence="8">
    <location>
        <begin position="232"/>
        <end position="252"/>
    </location>
</feature>
<comment type="similarity">
    <text evidence="2">Belongs to the peptidase S54 family.</text>
</comment>
<evidence type="ECO:0000256" key="3">
    <source>
        <dbReference type="ARBA" id="ARBA00022692"/>
    </source>
</evidence>
<evidence type="ECO:0000256" key="7">
    <source>
        <dbReference type="PROSITE-ProRule" id="PRU00339"/>
    </source>
</evidence>
<protein>
    <submittedName>
        <fullName evidence="10">Rhomboid protease GluP</fullName>
        <ecNumber evidence="10">3.4.21.105</ecNumber>
    </submittedName>
</protein>
<feature type="transmembrane region" description="Helical" evidence="8">
    <location>
        <begin position="316"/>
        <end position="334"/>
    </location>
</feature>
<keyword evidence="10" id="KW-0645">Protease</keyword>
<keyword evidence="7" id="KW-0802">TPR repeat</keyword>
<dbReference type="InterPro" id="IPR035952">
    <property type="entry name" value="Rhomboid-like_sf"/>
</dbReference>
<feature type="transmembrane region" description="Helical" evidence="8">
    <location>
        <begin position="181"/>
        <end position="200"/>
    </location>
</feature>
<dbReference type="InterPro" id="IPR050925">
    <property type="entry name" value="Rhomboid_protease_S54"/>
</dbReference>
<evidence type="ECO:0000256" key="6">
    <source>
        <dbReference type="ARBA" id="ARBA00023136"/>
    </source>
</evidence>
<sequence>MSFREDYVFWRLAHFFSVENNYRLINFNEEKKELWLENLSNKKMPVIRLLRHDLDWGNRLKRDIQIVGYQSDKLRKHLLKRELNIMNIYISTYPPVDEYEQYLHSPLLINKKTKLYNVLVDRANTDEKLAKVAEYIQRQLEFEWKMDYEESEVQVVKQAVLAKAISESKQEKQVFEYGKPFFTYVFIAIQLLMFVLMEVMGGSQNIETLIRFGAKSNIAIVEGEWWRFITPMFLHIGLLHLVMNTLALFYLGTAVEKMFGRVRFLIIYFFAGIMGTIASFVFSSQLSAGASGAIFGCFGALLYLGVVYPKLFFRTIGMNVIVLIIINLFFGFTVPGIDNAGHIGGLVGGFIATGIVHFPKKRRFRMQISFLLLAIATTAALLFLGFNGWKNGMVYALADKQIKEANYEEAYDLLTNYLEKHEGNSLAYFYLAHSEYQLEKTEDAKAHLMKAIEMEPGFHEAYFSLAYIHFEEQQFEQAKAYVLKAIELSDKEHYRALLRDIEALETKTLTEDHV</sequence>
<dbReference type="InterPro" id="IPR019734">
    <property type="entry name" value="TPR_rpt"/>
</dbReference>
<feature type="domain" description="Peptidase S54 rhomboid" evidence="9">
    <location>
        <begin position="223"/>
        <end position="356"/>
    </location>
</feature>
<keyword evidence="4 10" id="KW-0378">Hydrolase</keyword>
<keyword evidence="6 8" id="KW-0472">Membrane</keyword>
<evidence type="ECO:0000259" key="9">
    <source>
        <dbReference type="Pfam" id="PF01694"/>
    </source>
</evidence>
<dbReference type="GO" id="GO:0006508">
    <property type="term" value="P:proteolysis"/>
    <property type="evidence" value="ECO:0007669"/>
    <property type="project" value="UniProtKB-KW"/>
</dbReference>
<dbReference type="PANTHER" id="PTHR43731:SF14">
    <property type="entry name" value="PRESENILIN-ASSOCIATED RHOMBOID-LIKE PROTEIN, MITOCHONDRIAL"/>
    <property type="match status" value="1"/>
</dbReference>
<dbReference type="InterPro" id="IPR011990">
    <property type="entry name" value="TPR-like_helical_dom_sf"/>
</dbReference>
<dbReference type="GO" id="GO:0008233">
    <property type="term" value="F:peptidase activity"/>
    <property type="evidence" value="ECO:0007669"/>
    <property type="project" value="UniProtKB-KW"/>
</dbReference>
<dbReference type="Pfam" id="PF14559">
    <property type="entry name" value="TPR_19"/>
    <property type="match status" value="1"/>
</dbReference>
<evidence type="ECO:0000256" key="4">
    <source>
        <dbReference type="ARBA" id="ARBA00022801"/>
    </source>
</evidence>
<evidence type="ECO:0000256" key="8">
    <source>
        <dbReference type="SAM" id="Phobius"/>
    </source>
</evidence>
<dbReference type="PROSITE" id="PS50005">
    <property type="entry name" value="TPR"/>
    <property type="match status" value="2"/>
</dbReference>
<dbReference type="Pfam" id="PF01694">
    <property type="entry name" value="Rhomboid"/>
    <property type="match status" value="1"/>
</dbReference>
<name>A0ABT9WQ28_9BACI</name>
<organism evidence="10 11">
    <name type="scientific">Bacillus chungangensis</name>
    <dbReference type="NCBI Taxonomy" id="587633"/>
    <lineage>
        <taxon>Bacteria</taxon>
        <taxon>Bacillati</taxon>
        <taxon>Bacillota</taxon>
        <taxon>Bacilli</taxon>
        <taxon>Bacillales</taxon>
        <taxon>Bacillaceae</taxon>
        <taxon>Bacillus</taxon>
    </lineage>
</organism>
<dbReference type="Gene3D" id="1.25.40.10">
    <property type="entry name" value="Tetratricopeptide repeat domain"/>
    <property type="match status" value="1"/>
</dbReference>